<evidence type="ECO:0000313" key="1">
    <source>
        <dbReference type="EMBL" id="MFK7159556.1"/>
    </source>
</evidence>
<name>A0ABW8PTD8_9GAMM</name>
<accession>A0ABW8PTD8</accession>
<keyword evidence="2" id="KW-1185">Reference proteome</keyword>
<protein>
    <recommendedName>
        <fullName evidence="3">Transcriptional regulatory protein, C terminal</fullName>
    </recommendedName>
</protein>
<dbReference type="RefSeq" id="WP_405336088.1">
    <property type="nucleotide sequence ID" value="NZ_JBANFI010000001.1"/>
</dbReference>
<evidence type="ECO:0008006" key="3">
    <source>
        <dbReference type="Google" id="ProtNLM"/>
    </source>
</evidence>
<evidence type="ECO:0000313" key="2">
    <source>
        <dbReference type="Proteomes" id="UP001621714"/>
    </source>
</evidence>
<reference evidence="1 2" key="1">
    <citation type="submission" date="2024-02" db="EMBL/GenBank/DDBJ databases">
        <title>Marinospirillum sp. MEB 164 isolated from Lonar lake sediment.</title>
        <authorList>
            <person name="Joshi A."/>
            <person name="Thite S."/>
        </authorList>
    </citation>
    <scope>NUCLEOTIDE SEQUENCE [LARGE SCALE GENOMIC DNA]</scope>
    <source>
        <strain evidence="1 2">MEB164</strain>
    </source>
</reference>
<gene>
    <name evidence="1" type="ORF">V6U78_00705</name>
</gene>
<dbReference type="Proteomes" id="UP001621714">
    <property type="component" value="Unassembled WGS sequence"/>
</dbReference>
<comment type="caution">
    <text evidence="1">The sequence shown here is derived from an EMBL/GenBank/DDBJ whole genome shotgun (WGS) entry which is preliminary data.</text>
</comment>
<proteinExistence type="predicted"/>
<dbReference type="EMBL" id="JBANFI010000001">
    <property type="protein sequence ID" value="MFK7159556.1"/>
    <property type="molecule type" value="Genomic_DNA"/>
</dbReference>
<sequence length="127" mass="14271">MKSDAIVELSLHPPYVQRGALSLELHPMMAAFLLALCRLPVGGKLTLAQTVATLEKAGWEYPGDLAMKQQIQQLRQAMRKLEVDNPVLFVQGGWMLNSHLRWEAADEDDEQDLLDVIYTELQPASRS</sequence>
<organism evidence="1 2">
    <name type="scientific">Marinospirillum alkalitolerans</name>
    <dbReference type="NCBI Taxonomy" id="3123374"/>
    <lineage>
        <taxon>Bacteria</taxon>
        <taxon>Pseudomonadati</taxon>
        <taxon>Pseudomonadota</taxon>
        <taxon>Gammaproteobacteria</taxon>
        <taxon>Oceanospirillales</taxon>
        <taxon>Oceanospirillaceae</taxon>
        <taxon>Marinospirillum</taxon>
    </lineage>
</organism>